<dbReference type="KEGG" id="rsz:130494670"/>
<reference evidence="2" key="2">
    <citation type="submission" date="2025-08" db="UniProtKB">
        <authorList>
            <consortium name="RefSeq"/>
        </authorList>
    </citation>
    <scope>IDENTIFICATION</scope>
    <source>
        <tissue evidence="2">Leaf</tissue>
    </source>
</reference>
<keyword evidence="1" id="KW-1185">Reference proteome</keyword>
<organism evidence="1 2">
    <name type="scientific">Raphanus sativus</name>
    <name type="common">Radish</name>
    <name type="synonym">Raphanus raphanistrum var. sativus</name>
    <dbReference type="NCBI Taxonomy" id="3726"/>
    <lineage>
        <taxon>Eukaryota</taxon>
        <taxon>Viridiplantae</taxon>
        <taxon>Streptophyta</taxon>
        <taxon>Embryophyta</taxon>
        <taxon>Tracheophyta</taxon>
        <taxon>Spermatophyta</taxon>
        <taxon>Magnoliopsida</taxon>
        <taxon>eudicotyledons</taxon>
        <taxon>Gunneridae</taxon>
        <taxon>Pentapetalae</taxon>
        <taxon>rosids</taxon>
        <taxon>malvids</taxon>
        <taxon>Brassicales</taxon>
        <taxon>Brassicaceae</taxon>
        <taxon>Brassiceae</taxon>
        <taxon>Raphanus</taxon>
    </lineage>
</organism>
<evidence type="ECO:0000313" key="1">
    <source>
        <dbReference type="Proteomes" id="UP000504610"/>
    </source>
</evidence>
<dbReference type="GeneID" id="130494670"/>
<gene>
    <name evidence="2" type="primary">LOC130494670</name>
</gene>
<accession>A0A9W3CH64</accession>
<dbReference type="Gene3D" id="3.80.10.10">
    <property type="entry name" value="Ribonuclease Inhibitor"/>
    <property type="match status" value="2"/>
</dbReference>
<dbReference type="PANTHER" id="PTHR11017:SF411">
    <property type="entry name" value="ADP-RIBOSYL CYCLASE_CYCLIC ADP-RIBOSE HYDROLASE-RELATED"/>
    <property type="match status" value="1"/>
</dbReference>
<sequence>MRGSKFEKLWEGIQSLKNLKRMDLSDSRSLKEIPDLSNATNLESLLLSFCTSLLEIPSSIGNATSLKTLDLSCTKITTNIQELNLSSSAIEELPSSIRLWSRLYKLDMHKCKGLKVFPPVPEGIEELDLSENVNRRSSSVDRESLSASTLCYVQMLEAGQRFIVKNIQDGRSFLYANYSW</sequence>
<dbReference type="AlphaFoldDB" id="A0A9W3CH64"/>
<dbReference type="PANTHER" id="PTHR11017">
    <property type="entry name" value="LEUCINE-RICH REPEAT-CONTAINING PROTEIN"/>
    <property type="match status" value="1"/>
</dbReference>
<dbReference type="InterPro" id="IPR044974">
    <property type="entry name" value="Disease_R_plants"/>
</dbReference>
<reference evidence="1" key="1">
    <citation type="journal article" date="2019" name="Database">
        <title>The radish genome database (RadishGD): an integrated information resource for radish genomics.</title>
        <authorList>
            <person name="Yu H.J."/>
            <person name="Baek S."/>
            <person name="Lee Y.J."/>
            <person name="Cho A."/>
            <person name="Mun J.H."/>
        </authorList>
    </citation>
    <scope>NUCLEOTIDE SEQUENCE [LARGE SCALE GENOMIC DNA]</scope>
    <source>
        <strain evidence="1">cv. WK10039</strain>
    </source>
</reference>
<evidence type="ECO:0000313" key="2">
    <source>
        <dbReference type="RefSeq" id="XP_056850859.1"/>
    </source>
</evidence>
<dbReference type="OrthoDB" id="1073078at2759"/>
<dbReference type="SUPFAM" id="SSF52058">
    <property type="entry name" value="L domain-like"/>
    <property type="match status" value="1"/>
</dbReference>
<dbReference type="Proteomes" id="UP000504610">
    <property type="component" value="Chromosome 9"/>
</dbReference>
<dbReference type="InterPro" id="IPR032675">
    <property type="entry name" value="LRR_dom_sf"/>
</dbReference>
<protein>
    <submittedName>
        <fullName evidence="2">Disease resistance-like protein DSC2</fullName>
    </submittedName>
</protein>
<dbReference type="GO" id="GO:0006952">
    <property type="term" value="P:defense response"/>
    <property type="evidence" value="ECO:0007669"/>
    <property type="project" value="InterPro"/>
</dbReference>
<name>A0A9W3CH64_RAPSA</name>
<dbReference type="RefSeq" id="XP_056850859.1">
    <property type="nucleotide sequence ID" value="XM_056994879.1"/>
</dbReference>
<proteinExistence type="predicted"/>